<evidence type="ECO:0000313" key="3">
    <source>
        <dbReference type="Proteomes" id="UP001501057"/>
    </source>
</evidence>
<comment type="caution">
    <text evidence="2">The sequence shown here is derived from an EMBL/GenBank/DDBJ whole genome shotgun (WGS) entry which is preliminary data.</text>
</comment>
<accession>A0ABN2JWV2</accession>
<evidence type="ECO:0000256" key="1">
    <source>
        <dbReference type="SAM" id="Phobius"/>
    </source>
</evidence>
<proteinExistence type="predicted"/>
<feature type="transmembrane region" description="Helical" evidence="1">
    <location>
        <begin position="158"/>
        <end position="188"/>
    </location>
</feature>
<dbReference type="Proteomes" id="UP001501057">
    <property type="component" value="Unassembled WGS sequence"/>
</dbReference>
<feature type="transmembrane region" description="Helical" evidence="1">
    <location>
        <begin position="29"/>
        <end position="49"/>
    </location>
</feature>
<feature type="transmembrane region" description="Helical" evidence="1">
    <location>
        <begin position="55"/>
        <end position="76"/>
    </location>
</feature>
<protein>
    <recommendedName>
        <fullName evidence="4">Type II secretion system protein GspF domain-containing protein</fullName>
    </recommendedName>
</protein>
<reference evidence="2 3" key="1">
    <citation type="journal article" date="2019" name="Int. J. Syst. Evol. Microbiol.">
        <title>The Global Catalogue of Microorganisms (GCM) 10K type strain sequencing project: providing services to taxonomists for standard genome sequencing and annotation.</title>
        <authorList>
            <consortium name="The Broad Institute Genomics Platform"/>
            <consortium name="The Broad Institute Genome Sequencing Center for Infectious Disease"/>
            <person name="Wu L."/>
            <person name="Ma J."/>
        </authorList>
    </citation>
    <scope>NUCLEOTIDE SEQUENCE [LARGE SCALE GENOMIC DNA]</scope>
    <source>
        <strain evidence="2 3">JCM 13518</strain>
    </source>
</reference>
<sequence length="191" mass="20095">MTSRIDTSTGQAAERAAQLLVVAVRVLRIPTAILVAVPLPFIAVTAIVAGASDGVFRIVGLVVAVAMAAVSAAFAWRRRQVVAAVDDPVALATELGIMVEMSDRADETRGILQQIAGGGGSRVFSRLRGAWRGVTMPARWIEGVEDLRRARNFAPPRIGWSISLTIAALWLVPISMVVALFALVGALAGSL</sequence>
<keyword evidence="1" id="KW-0812">Transmembrane</keyword>
<evidence type="ECO:0008006" key="4">
    <source>
        <dbReference type="Google" id="ProtNLM"/>
    </source>
</evidence>
<evidence type="ECO:0000313" key="2">
    <source>
        <dbReference type="EMBL" id="GAA1741773.1"/>
    </source>
</evidence>
<gene>
    <name evidence="2" type="ORF">GCM10009710_22410</name>
</gene>
<name>A0ABN2JWV2_9ACTN</name>
<keyword evidence="1" id="KW-1133">Transmembrane helix</keyword>
<organism evidence="2 3">
    <name type="scientific">Aeromicrobium alkaliterrae</name>
    <dbReference type="NCBI Taxonomy" id="302168"/>
    <lineage>
        <taxon>Bacteria</taxon>
        <taxon>Bacillati</taxon>
        <taxon>Actinomycetota</taxon>
        <taxon>Actinomycetes</taxon>
        <taxon>Propionibacteriales</taxon>
        <taxon>Nocardioidaceae</taxon>
        <taxon>Aeromicrobium</taxon>
    </lineage>
</organism>
<keyword evidence="3" id="KW-1185">Reference proteome</keyword>
<dbReference type="RefSeq" id="WP_344201413.1">
    <property type="nucleotide sequence ID" value="NZ_BAAAME010000004.1"/>
</dbReference>
<dbReference type="EMBL" id="BAAAME010000004">
    <property type="protein sequence ID" value="GAA1741773.1"/>
    <property type="molecule type" value="Genomic_DNA"/>
</dbReference>
<keyword evidence="1" id="KW-0472">Membrane</keyword>